<feature type="compositionally biased region" description="Polar residues" evidence="2">
    <location>
        <begin position="597"/>
        <end position="607"/>
    </location>
</feature>
<dbReference type="RefSeq" id="XP_002955480.1">
    <property type="nucleotide sequence ID" value="XM_002955434.1"/>
</dbReference>
<feature type="compositionally biased region" description="Basic and acidic residues" evidence="2">
    <location>
        <begin position="369"/>
        <end position="381"/>
    </location>
</feature>
<keyword evidence="1" id="KW-0175">Coiled coil</keyword>
<feature type="compositionally biased region" description="Basic and acidic residues" evidence="2">
    <location>
        <begin position="583"/>
        <end position="594"/>
    </location>
</feature>
<gene>
    <name evidence="3" type="ORF">VOLCADRAFT_96367</name>
</gene>
<keyword evidence="4" id="KW-1185">Reference proteome</keyword>
<organism evidence="4">
    <name type="scientific">Volvox carteri f. nagariensis</name>
    <dbReference type="NCBI Taxonomy" id="3068"/>
    <lineage>
        <taxon>Eukaryota</taxon>
        <taxon>Viridiplantae</taxon>
        <taxon>Chlorophyta</taxon>
        <taxon>core chlorophytes</taxon>
        <taxon>Chlorophyceae</taxon>
        <taxon>CS clade</taxon>
        <taxon>Chlamydomonadales</taxon>
        <taxon>Volvocaceae</taxon>
        <taxon>Volvox</taxon>
    </lineage>
</organism>
<evidence type="ECO:0000313" key="4">
    <source>
        <dbReference type="Proteomes" id="UP000001058"/>
    </source>
</evidence>
<dbReference type="KEGG" id="vcn:VOLCADRAFT_96367"/>
<feature type="compositionally biased region" description="Low complexity" evidence="2">
    <location>
        <begin position="801"/>
        <end position="816"/>
    </location>
</feature>
<feature type="region of interest" description="Disordered" evidence="2">
    <location>
        <begin position="369"/>
        <end position="395"/>
    </location>
</feature>
<feature type="compositionally biased region" description="Low complexity" evidence="2">
    <location>
        <begin position="656"/>
        <end position="670"/>
    </location>
</feature>
<feature type="region of interest" description="Disordered" evidence="2">
    <location>
        <begin position="794"/>
        <end position="863"/>
    </location>
</feature>
<feature type="compositionally biased region" description="Low complexity" evidence="2">
    <location>
        <begin position="829"/>
        <end position="843"/>
    </location>
</feature>
<feature type="compositionally biased region" description="Pro residues" evidence="2">
    <location>
        <begin position="817"/>
        <end position="828"/>
    </location>
</feature>
<proteinExistence type="predicted"/>
<dbReference type="InParanoid" id="D8U9X8"/>
<feature type="compositionally biased region" description="Low complexity" evidence="2">
    <location>
        <begin position="519"/>
        <end position="537"/>
    </location>
</feature>
<protein>
    <submittedName>
        <fullName evidence="3">Uncharacterized protein</fullName>
    </submittedName>
</protein>
<evidence type="ECO:0000256" key="2">
    <source>
        <dbReference type="SAM" id="MobiDB-lite"/>
    </source>
</evidence>
<feature type="coiled-coil region" evidence="1">
    <location>
        <begin position="51"/>
        <end position="304"/>
    </location>
</feature>
<evidence type="ECO:0000256" key="1">
    <source>
        <dbReference type="SAM" id="Coils"/>
    </source>
</evidence>
<feature type="compositionally biased region" description="Basic and acidic residues" evidence="2">
    <location>
        <begin position="551"/>
        <end position="568"/>
    </location>
</feature>
<dbReference type="STRING" id="3068.D8U9X8"/>
<feature type="compositionally biased region" description="Low complexity" evidence="2">
    <location>
        <begin position="677"/>
        <end position="691"/>
    </location>
</feature>
<dbReference type="GeneID" id="9616614"/>
<dbReference type="Gene3D" id="1.10.287.1490">
    <property type="match status" value="1"/>
</dbReference>
<accession>D8U9X8</accession>
<dbReference type="AlphaFoldDB" id="D8U9X8"/>
<feature type="compositionally biased region" description="Low complexity" evidence="2">
    <location>
        <begin position="633"/>
        <end position="648"/>
    </location>
</feature>
<feature type="region of interest" description="Disordered" evidence="2">
    <location>
        <begin position="470"/>
        <end position="782"/>
    </location>
</feature>
<sequence>MVCVLTKLAYSEGGFTAVHLTRSGQLASTDAEARQLHAQLLQSHELAELLAQQLAGERAAARNQFEEFQQQLSKEQAQLQAQTSAYAALQAECDSLRASLAEEKKAHAVERQARAGLDAQVANLASELQTCCAELKTAEQRLARAANDKTLQDEQLLQEVQRRRTADVVLIQDLQQGVQRLKERLEQERRDAEKEQQLLRTRLEREQELREGLERQCAENRKQLQDDHQSHIAALAQLSRQLSDRMLELQQTNETARRLHEQLAATEKRYKDKALELQQASDTISQLEEQLVAAEKRAAARDTRITELESTLERNSKKLCQQANSRDAAVAGLQEQLEQRQRKLEQKEAEIREAQESYSRQLGQLEKRLAQSEAAAREQETRLQQQLDRARRQTADTEAQLQARLVELQGLLASRDEQIKQLTEGHAAEGTQREKRLRKLQADHEAEVRSAAAAVDALVDNLLRNTSDLAGGALGQIGEDDDGDEDRGPAADLILGMSQPHLSQGHGGHPVAQQPGVPAGTTAQQTAAAAATFAAGTRDQGAAGHTGSPAKKTEACKRAPEGGAREGDEQPAGRGRGRKAAKLAKDDRWVEAIKDLGQSNPAAANSMDSRDAPSQAAPDDGPSTRAGSRRRAAQAGQARAKAMAAALADDLEAETETATLGAMGPEAGAARGRRAAQRAATQEAALAAEPQKAIAPPEAAPAGSKRGRAAGSRGKGGKQAKGSQPQETEEMQSESAIAAEPQAPIRRDAEQKPPAAASHEDASLMPPPARPATRRRGAAAAVVTKPAELAEVIPATQDVDLAASQQPTQQQHVSQPPTQPQPPPPPAQPLAAPAGRPQQQAVGAAGGVAGSLPSFSQQGMPTASQTSLFGTFKDFGISLGKNPLATVNPKVMEASKGRMRIVPFTSVHNWKIVTPSVFKKPEGAQAAAGPANVLPQLTHGNLAVPGPSVGSQPGEAMPPDVLLRTLKQQPANKGGKKGS</sequence>
<name>D8U9X8_VOLCA</name>
<dbReference type="Proteomes" id="UP000001058">
    <property type="component" value="Unassembled WGS sequence"/>
</dbReference>
<dbReference type="EMBL" id="GL378372">
    <property type="protein sequence ID" value="EFJ43551.1"/>
    <property type="molecule type" value="Genomic_DNA"/>
</dbReference>
<dbReference type="OrthoDB" id="547140at2759"/>
<reference evidence="3 4" key="1">
    <citation type="journal article" date="2010" name="Science">
        <title>Genomic analysis of organismal complexity in the multicellular green alga Volvox carteri.</title>
        <authorList>
            <person name="Prochnik S.E."/>
            <person name="Umen J."/>
            <person name="Nedelcu A.M."/>
            <person name="Hallmann A."/>
            <person name="Miller S.M."/>
            <person name="Nishii I."/>
            <person name="Ferris P."/>
            <person name="Kuo A."/>
            <person name="Mitros T."/>
            <person name="Fritz-Laylin L.K."/>
            <person name="Hellsten U."/>
            <person name="Chapman J."/>
            <person name="Simakov O."/>
            <person name="Rensing S.A."/>
            <person name="Terry A."/>
            <person name="Pangilinan J."/>
            <person name="Kapitonov V."/>
            <person name="Jurka J."/>
            <person name="Salamov A."/>
            <person name="Shapiro H."/>
            <person name="Schmutz J."/>
            <person name="Grimwood J."/>
            <person name="Lindquist E."/>
            <person name="Lucas S."/>
            <person name="Grigoriev I.V."/>
            <person name="Schmitt R."/>
            <person name="Kirk D."/>
            <person name="Rokhsar D.S."/>
        </authorList>
    </citation>
    <scope>NUCLEOTIDE SEQUENCE [LARGE SCALE GENOMIC DNA]</scope>
    <source>
        <strain evidence="4">f. Nagariensis / Eve</strain>
    </source>
</reference>
<feature type="compositionally biased region" description="Low complexity" evidence="2">
    <location>
        <begin position="700"/>
        <end position="712"/>
    </location>
</feature>
<evidence type="ECO:0000313" key="3">
    <source>
        <dbReference type="EMBL" id="EFJ43551.1"/>
    </source>
</evidence>
<feature type="compositionally biased region" description="Polar residues" evidence="2">
    <location>
        <begin position="854"/>
        <end position="863"/>
    </location>
</feature>